<feature type="region of interest" description="Disordered" evidence="1">
    <location>
        <begin position="581"/>
        <end position="617"/>
    </location>
</feature>
<dbReference type="GeneID" id="85313953"/>
<sequence>MSRHDFVQGGHRRNATTPMTFVCDTPPVVFDNTHIVAVTHPTVTTGHPEIDGWFLSDFYAFNYLYRGLGASQVWLTAADPYKLIEAHDGHDIYLHGNPYQDRKVVLSRELLNNNMLTPVTVVKPTDMIERFLWEVRKASERAKKDNAHLLLLVFCHGMSNFHFLLDSGNRNKGLSIVRLKGVLDMGVRVTLVTTACYSGGWAVSEDLNHTALTAAGVKTTSNAWPSSASVDRACGSVFATTLIEALTSSASQLLPEDERDDVSSASELQPEKPTAEQTKTYNEFCRSILETCEDRVHRLWYRQEFSFSAQNDQWEDSWTGRTGFPLANFEKRWRELVTYPYQGPAELKELRDPSPNNPVYKDNMDLSHTGRVGQFQDPTTRMVESIRKHRITEMARLFLETCPGDWSSGQHVGLRSALRHYAAGEEIDLGEWDLDIVATIQFRCKLGQLADYLVDTLGLPQPNNQPCLYWNEEAWINSVQIKIPDWKNRRTIIYKDLFDGGFFVQGTSKQGPPFRRFINYVACSLVEANRTREETASLVTSLLDFIRQANEFNNRRACQQAEVRGRSRVWLRSIGRRLRDSLSPKKKTTTAARPRSGSFGGGPSRIETGPSGLHSRNALSQSSLRLGPAPELPPLQSQTGNAETLGGQIGQALGFDID</sequence>
<feature type="region of interest" description="Disordered" evidence="1">
    <location>
        <begin position="254"/>
        <end position="277"/>
    </location>
</feature>
<proteinExistence type="predicted"/>
<organism evidence="2 3">
    <name type="scientific">Phialemonium atrogriseum</name>
    <dbReference type="NCBI Taxonomy" id="1093897"/>
    <lineage>
        <taxon>Eukaryota</taxon>
        <taxon>Fungi</taxon>
        <taxon>Dikarya</taxon>
        <taxon>Ascomycota</taxon>
        <taxon>Pezizomycotina</taxon>
        <taxon>Sordariomycetes</taxon>
        <taxon>Sordariomycetidae</taxon>
        <taxon>Cephalothecales</taxon>
        <taxon>Cephalothecaceae</taxon>
        <taxon>Phialemonium</taxon>
    </lineage>
</organism>
<name>A0AAJ0BRZ8_9PEZI</name>
<reference evidence="2" key="1">
    <citation type="submission" date="2023-06" db="EMBL/GenBank/DDBJ databases">
        <title>Genome-scale phylogeny and comparative genomics of the fungal order Sordariales.</title>
        <authorList>
            <consortium name="Lawrence Berkeley National Laboratory"/>
            <person name="Hensen N."/>
            <person name="Bonometti L."/>
            <person name="Westerberg I."/>
            <person name="Brannstrom I.O."/>
            <person name="Guillou S."/>
            <person name="Cros-Aarteil S."/>
            <person name="Calhoun S."/>
            <person name="Haridas S."/>
            <person name="Kuo A."/>
            <person name="Mondo S."/>
            <person name="Pangilinan J."/>
            <person name="Riley R."/>
            <person name="Labutti K."/>
            <person name="Andreopoulos B."/>
            <person name="Lipzen A."/>
            <person name="Chen C."/>
            <person name="Yanf M."/>
            <person name="Daum C."/>
            <person name="Ng V."/>
            <person name="Clum A."/>
            <person name="Steindorff A."/>
            <person name="Ohm R."/>
            <person name="Martin F."/>
            <person name="Silar P."/>
            <person name="Natvig D."/>
            <person name="Lalanne C."/>
            <person name="Gautier V."/>
            <person name="Ament-Velasquez S.L."/>
            <person name="Kruys A."/>
            <person name="Hutchinson M.I."/>
            <person name="Powell A.J."/>
            <person name="Barry K."/>
            <person name="Miller A.N."/>
            <person name="Grigoriev I.V."/>
            <person name="Debuchy R."/>
            <person name="Gladieux P."/>
            <person name="Thoren M.H."/>
            <person name="Johannesson H."/>
        </authorList>
    </citation>
    <scope>NUCLEOTIDE SEQUENCE</scope>
    <source>
        <strain evidence="2">8032-3</strain>
    </source>
</reference>
<evidence type="ECO:0000313" key="2">
    <source>
        <dbReference type="EMBL" id="KAK1761947.1"/>
    </source>
</evidence>
<protein>
    <submittedName>
        <fullName evidence="2">Uncharacterized protein</fullName>
    </submittedName>
</protein>
<gene>
    <name evidence="2" type="ORF">QBC33DRAFT_574630</name>
</gene>
<evidence type="ECO:0000256" key="1">
    <source>
        <dbReference type="SAM" id="MobiDB-lite"/>
    </source>
</evidence>
<accession>A0AAJ0BRZ8</accession>
<comment type="caution">
    <text evidence="2">The sequence shown here is derived from an EMBL/GenBank/DDBJ whole genome shotgun (WGS) entry which is preliminary data.</text>
</comment>
<keyword evidence="3" id="KW-1185">Reference proteome</keyword>
<evidence type="ECO:0000313" key="3">
    <source>
        <dbReference type="Proteomes" id="UP001244011"/>
    </source>
</evidence>
<dbReference type="RefSeq" id="XP_060278160.1">
    <property type="nucleotide sequence ID" value="XM_060430766.1"/>
</dbReference>
<feature type="region of interest" description="Disordered" evidence="1">
    <location>
        <begin position="624"/>
        <end position="643"/>
    </location>
</feature>
<dbReference type="Proteomes" id="UP001244011">
    <property type="component" value="Unassembled WGS sequence"/>
</dbReference>
<dbReference type="AlphaFoldDB" id="A0AAJ0BRZ8"/>
<dbReference type="EMBL" id="MU839046">
    <property type="protein sequence ID" value="KAK1761947.1"/>
    <property type="molecule type" value="Genomic_DNA"/>
</dbReference>